<proteinExistence type="predicted"/>
<evidence type="ECO:0000259" key="1">
    <source>
        <dbReference type="Pfam" id="PF04909"/>
    </source>
</evidence>
<dbReference type="EMBL" id="CP042430">
    <property type="protein sequence ID" value="QEC46446.1"/>
    <property type="molecule type" value="Genomic_DNA"/>
</dbReference>
<protein>
    <submittedName>
        <fullName evidence="2">Amidohydrolase family protein</fullName>
    </submittedName>
</protein>
<organism evidence="2 3">
    <name type="scientific">Baekduia soli</name>
    <dbReference type="NCBI Taxonomy" id="496014"/>
    <lineage>
        <taxon>Bacteria</taxon>
        <taxon>Bacillati</taxon>
        <taxon>Actinomycetota</taxon>
        <taxon>Thermoleophilia</taxon>
        <taxon>Solirubrobacterales</taxon>
        <taxon>Baekduiaceae</taxon>
        <taxon>Baekduia</taxon>
    </lineage>
</organism>
<dbReference type="SUPFAM" id="SSF51556">
    <property type="entry name" value="Metallo-dependent hydrolases"/>
    <property type="match status" value="1"/>
</dbReference>
<dbReference type="KEGG" id="bsol:FSW04_01865"/>
<feature type="domain" description="Amidohydrolase-related" evidence="1">
    <location>
        <begin position="4"/>
        <end position="106"/>
    </location>
</feature>
<dbReference type="AlphaFoldDB" id="A0A5B8U0D2"/>
<dbReference type="InterPro" id="IPR006680">
    <property type="entry name" value="Amidohydro-rel"/>
</dbReference>
<gene>
    <name evidence="2" type="ORF">FSW04_01865</name>
</gene>
<dbReference type="OrthoDB" id="149172at2"/>
<reference evidence="2 3" key="1">
    <citation type="journal article" date="2018" name="J. Microbiol.">
        <title>Baekduia soli gen. nov., sp. nov., a novel bacterium isolated from the soil of Baekdu Mountain and proposal of a novel family name, Baekduiaceae fam. nov.</title>
        <authorList>
            <person name="An D.S."/>
            <person name="Siddiqi M.Z."/>
            <person name="Kim K.H."/>
            <person name="Yu H.S."/>
            <person name="Im W.T."/>
        </authorList>
    </citation>
    <scope>NUCLEOTIDE SEQUENCE [LARGE SCALE GENOMIC DNA]</scope>
    <source>
        <strain evidence="2 3">BR7-21</strain>
    </source>
</reference>
<name>A0A5B8U0D2_9ACTN</name>
<evidence type="ECO:0000313" key="2">
    <source>
        <dbReference type="EMBL" id="QEC46446.1"/>
    </source>
</evidence>
<dbReference type="GO" id="GO:0016787">
    <property type="term" value="F:hydrolase activity"/>
    <property type="evidence" value="ECO:0007669"/>
    <property type="project" value="UniProtKB-KW"/>
</dbReference>
<accession>A0A5B8U0D2</accession>
<dbReference type="Pfam" id="PF04909">
    <property type="entry name" value="Amidohydro_2"/>
    <property type="match status" value="1"/>
</dbReference>
<keyword evidence="3" id="KW-1185">Reference proteome</keyword>
<evidence type="ECO:0000313" key="3">
    <source>
        <dbReference type="Proteomes" id="UP000321805"/>
    </source>
</evidence>
<dbReference type="Gene3D" id="3.20.20.140">
    <property type="entry name" value="Metal-dependent hydrolases"/>
    <property type="match status" value="1"/>
</dbReference>
<keyword evidence="2" id="KW-0378">Hydrolase</keyword>
<dbReference type="Proteomes" id="UP000321805">
    <property type="component" value="Chromosome"/>
</dbReference>
<sequence length="221" mass="22420">MDPLADLALRFPEVALVLAHAAIADQGMFASRLAGHPAVLYDTSTLSPADVVELFARVPAERIVFASDAPYGQPDAGLFLTLRAAAYAGLDAGERALVAGGTMRAVLEGGPPPSATAPRLAPDRLVNGRLARVGTYLAMAFGGAMGAGPPLRLPPAMPGVVLARAACRDPDPGAAGPALERVDGLLAAAEQLAAADADSMPAFFLLRAAAVIAATEPLPQP</sequence>
<dbReference type="InterPro" id="IPR032466">
    <property type="entry name" value="Metal_Hydrolase"/>
</dbReference>